<protein>
    <recommendedName>
        <fullName evidence="3">Secreted protein</fullName>
    </recommendedName>
</protein>
<dbReference type="Proteomes" id="UP001430953">
    <property type="component" value="Unassembled WGS sequence"/>
</dbReference>
<evidence type="ECO:0000313" key="2">
    <source>
        <dbReference type="Proteomes" id="UP001430953"/>
    </source>
</evidence>
<dbReference type="EMBL" id="JADYXP020000011">
    <property type="protein sequence ID" value="KAL0114462.1"/>
    <property type="molecule type" value="Genomic_DNA"/>
</dbReference>
<name>A0AAW2FKI9_9HYME</name>
<comment type="caution">
    <text evidence="1">The sequence shown here is derived from an EMBL/GenBank/DDBJ whole genome shotgun (WGS) entry which is preliminary data.</text>
</comment>
<keyword evidence="2" id="KW-1185">Reference proteome</keyword>
<sequence length="94" mass="10596">MAFSSRFSRDIFTIVAIQEAAGCVGKIDSDHHWQERRLGVANTAVRRDASGSKDGVRRLSTELHRSLVHEQYVARTSWVPLLVRHSPLSILSVR</sequence>
<evidence type="ECO:0008006" key="3">
    <source>
        <dbReference type="Google" id="ProtNLM"/>
    </source>
</evidence>
<organism evidence="1 2">
    <name type="scientific">Cardiocondyla obscurior</name>
    <dbReference type="NCBI Taxonomy" id="286306"/>
    <lineage>
        <taxon>Eukaryota</taxon>
        <taxon>Metazoa</taxon>
        <taxon>Ecdysozoa</taxon>
        <taxon>Arthropoda</taxon>
        <taxon>Hexapoda</taxon>
        <taxon>Insecta</taxon>
        <taxon>Pterygota</taxon>
        <taxon>Neoptera</taxon>
        <taxon>Endopterygota</taxon>
        <taxon>Hymenoptera</taxon>
        <taxon>Apocrita</taxon>
        <taxon>Aculeata</taxon>
        <taxon>Formicoidea</taxon>
        <taxon>Formicidae</taxon>
        <taxon>Myrmicinae</taxon>
        <taxon>Cardiocondyla</taxon>
    </lineage>
</organism>
<evidence type="ECO:0000313" key="1">
    <source>
        <dbReference type="EMBL" id="KAL0114462.1"/>
    </source>
</evidence>
<accession>A0AAW2FKI9</accession>
<gene>
    <name evidence="1" type="ORF">PUN28_011611</name>
</gene>
<dbReference type="AlphaFoldDB" id="A0AAW2FKI9"/>
<reference evidence="1 2" key="1">
    <citation type="submission" date="2023-03" db="EMBL/GenBank/DDBJ databases">
        <title>High recombination rates correlate with genetic variation in Cardiocondyla obscurior ants.</title>
        <authorList>
            <person name="Errbii M."/>
        </authorList>
    </citation>
    <scope>NUCLEOTIDE SEQUENCE [LARGE SCALE GENOMIC DNA]</scope>
    <source>
        <strain evidence="1">Alpha-2009</strain>
        <tissue evidence="1">Whole body</tissue>
    </source>
</reference>
<proteinExistence type="predicted"/>